<accession>A0A1R2CTX2</accession>
<reference evidence="2 3" key="1">
    <citation type="submission" date="2016-11" db="EMBL/GenBank/DDBJ databases">
        <title>The macronuclear genome of Stentor coeruleus: a giant cell with tiny introns.</title>
        <authorList>
            <person name="Slabodnick M."/>
            <person name="Ruby J.G."/>
            <person name="Reiff S.B."/>
            <person name="Swart E.C."/>
            <person name="Gosai S."/>
            <person name="Prabakaran S."/>
            <person name="Witkowska E."/>
            <person name="Larue G.E."/>
            <person name="Fisher S."/>
            <person name="Freeman R.M."/>
            <person name="Gunawardena J."/>
            <person name="Chu W."/>
            <person name="Stover N.A."/>
            <person name="Gregory B.D."/>
            <person name="Nowacki M."/>
            <person name="Derisi J."/>
            <person name="Roy S.W."/>
            <person name="Marshall W.F."/>
            <person name="Sood P."/>
        </authorList>
    </citation>
    <scope>NUCLEOTIDE SEQUENCE [LARGE SCALE GENOMIC DNA]</scope>
    <source>
        <strain evidence="2">WM001</strain>
    </source>
</reference>
<feature type="region of interest" description="Disordered" evidence="1">
    <location>
        <begin position="1"/>
        <end position="27"/>
    </location>
</feature>
<feature type="region of interest" description="Disordered" evidence="1">
    <location>
        <begin position="82"/>
        <end position="128"/>
    </location>
</feature>
<gene>
    <name evidence="2" type="ORF">SteCoe_4768</name>
</gene>
<protein>
    <submittedName>
        <fullName evidence="2">Uncharacterized protein</fullName>
    </submittedName>
</protein>
<evidence type="ECO:0000313" key="3">
    <source>
        <dbReference type="Proteomes" id="UP000187209"/>
    </source>
</evidence>
<organism evidence="2 3">
    <name type="scientific">Stentor coeruleus</name>
    <dbReference type="NCBI Taxonomy" id="5963"/>
    <lineage>
        <taxon>Eukaryota</taxon>
        <taxon>Sar</taxon>
        <taxon>Alveolata</taxon>
        <taxon>Ciliophora</taxon>
        <taxon>Postciliodesmatophora</taxon>
        <taxon>Heterotrichea</taxon>
        <taxon>Heterotrichida</taxon>
        <taxon>Stentoridae</taxon>
        <taxon>Stentor</taxon>
    </lineage>
</organism>
<comment type="caution">
    <text evidence="2">The sequence shown here is derived from an EMBL/GenBank/DDBJ whole genome shotgun (WGS) entry which is preliminary data.</text>
</comment>
<evidence type="ECO:0000313" key="2">
    <source>
        <dbReference type="EMBL" id="OMJ92431.1"/>
    </source>
</evidence>
<sequence length="128" mass="14782">MRNPTHQETRVLKGRGNDKTSSHIKSRKFEVLNKYNSQFHRRNSVKNDIIPNNRQSQITSVSHKDLPRTLQAYYSVYQHIENHDQGSDEENMTVSGTKKDLNNIEEPSYNEKNKLKGKNSGPSSQVNN</sequence>
<keyword evidence="3" id="KW-1185">Reference proteome</keyword>
<name>A0A1R2CTX2_9CILI</name>
<dbReference type="Proteomes" id="UP000187209">
    <property type="component" value="Unassembled WGS sequence"/>
</dbReference>
<proteinExistence type="predicted"/>
<dbReference type="AlphaFoldDB" id="A0A1R2CTX2"/>
<evidence type="ECO:0000256" key="1">
    <source>
        <dbReference type="SAM" id="MobiDB-lite"/>
    </source>
</evidence>
<dbReference type="EMBL" id="MPUH01000061">
    <property type="protein sequence ID" value="OMJ92431.1"/>
    <property type="molecule type" value="Genomic_DNA"/>
</dbReference>